<gene>
    <name evidence="1" type="ORF">CCAP1982_LOCUS4734</name>
</gene>
<accession>A0A811UCH0</accession>
<proteinExistence type="predicted"/>
<feature type="non-terminal residue" evidence="1">
    <location>
        <position position="71"/>
    </location>
</feature>
<dbReference type="Proteomes" id="UP000606786">
    <property type="component" value="Unassembled WGS sequence"/>
</dbReference>
<evidence type="ECO:0000313" key="2">
    <source>
        <dbReference type="Proteomes" id="UP000606786"/>
    </source>
</evidence>
<organism evidence="1 2">
    <name type="scientific">Ceratitis capitata</name>
    <name type="common">Mediterranean fruit fly</name>
    <name type="synonym">Tephritis capitata</name>
    <dbReference type="NCBI Taxonomy" id="7213"/>
    <lineage>
        <taxon>Eukaryota</taxon>
        <taxon>Metazoa</taxon>
        <taxon>Ecdysozoa</taxon>
        <taxon>Arthropoda</taxon>
        <taxon>Hexapoda</taxon>
        <taxon>Insecta</taxon>
        <taxon>Pterygota</taxon>
        <taxon>Neoptera</taxon>
        <taxon>Endopterygota</taxon>
        <taxon>Diptera</taxon>
        <taxon>Brachycera</taxon>
        <taxon>Muscomorpha</taxon>
        <taxon>Tephritoidea</taxon>
        <taxon>Tephritidae</taxon>
        <taxon>Ceratitis</taxon>
        <taxon>Ceratitis</taxon>
    </lineage>
</organism>
<name>A0A811UCH0_CERCA</name>
<keyword evidence="2" id="KW-1185">Reference proteome</keyword>
<dbReference type="AlphaFoldDB" id="A0A811UCH0"/>
<comment type="caution">
    <text evidence="1">The sequence shown here is derived from an EMBL/GenBank/DDBJ whole genome shotgun (WGS) entry which is preliminary data.</text>
</comment>
<dbReference type="EMBL" id="CAJHJT010000001">
    <property type="protein sequence ID" value="CAD6996028.1"/>
    <property type="molecule type" value="Genomic_DNA"/>
</dbReference>
<reference evidence="1" key="1">
    <citation type="submission" date="2020-11" db="EMBL/GenBank/DDBJ databases">
        <authorList>
            <person name="Whitehead M."/>
        </authorList>
    </citation>
    <scope>NUCLEOTIDE SEQUENCE</scope>
    <source>
        <strain evidence="1">EGII</strain>
    </source>
</reference>
<protein>
    <submittedName>
        <fullName evidence="1">(Mediterranean fruit fly) hypothetical protein</fullName>
    </submittedName>
</protein>
<sequence>MAVCFWYQLNFQNKNALTIEINRTQYCDFVYFIPSKLTNFETVLDRKILNSKFTLKKSLNRYLIEFLKYSP</sequence>
<evidence type="ECO:0000313" key="1">
    <source>
        <dbReference type="EMBL" id="CAD6996028.1"/>
    </source>
</evidence>